<dbReference type="Pfam" id="PF13635">
    <property type="entry name" value="DUF4143"/>
    <property type="match status" value="1"/>
</dbReference>
<dbReference type="Proteomes" id="UP000886111">
    <property type="component" value="Unassembled WGS sequence"/>
</dbReference>
<dbReference type="InterPro" id="IPR025420">
    <property type="entry name" value="DUF4143"/>
</dbReference>
<dbReference type="AlphaFoldDB" id="A0A7V5H2N9"/>
<evidence type="ECO:0000313" key="2">
    <source>
        <dbReference type="EMBL" id="HHE54562.1"/>
    </source>
</evidence>
<feature type="non-terminal residue" evidence="2">
    <location>
        <position position="1"/>
    </location>
</feature>
<accession>A0A7V5H2N9</accession>
<sequence>GLTESLAGRFELIPVTHWSFKEMHQAFGFTWQQYVFFGGYPGSVPLIENEQRWRNYVHDSLIETTISRDILLLKRVDKPALLRRLFELGCRYSGQIFSYQKMLGQLQDAGNTTTLAHYLNLLSNAGLLTGLAKFTTKIHRQRASSPKLLVLNTALMSASSGFSFDEARQNPEFWGRLVESAVGASLFNATYGKDIKLWYWQQGNFEVDFVLTTKDKILGIEVKSGRRRERLLGLKLFSKQFPESKKLLIGAEGLSFEEFFNLDIEQLFS</sequence>
<reference evidence="2" key="1">
    <citation type="journal article" date="2020" name="mSystems">
        <title>Genome- and Community-Level Interaction Insights into Carbon Utilization and Element Cycling Functions of Hydrothermarchaeota in Hydrothermal Sediment.</title>
        <authorList>
            <person name="Zhou Z."/>
            <person name="Liu Y."/>
            <person name="Xu W."/>
            <person name="Pan J."/>
            <person name="Luo Z.H."/>
            <person name="Li M."/>
        </authorList>
    </citation>
    <scope>NUCLEOTIDE SEQUENCE [LARGE SCALE GENOMIC DNA]</scope>
    <source>
        <strain evidence="2">HyVt-76</strain>
    </source>
</reference>
<evidence type="ECO:0000259" key="1">
    <source>
        <dbReference type="Pfam" id="PF13635"/>
    </source>
</evidence>
<comment type="caution">
    <text evidence="2">The sequence shown here is derived from an EMBL/GenBank/DDBJ whole genome shotgun (WGS) entry which is preliminary data.</text>
</comment>
<name>A0A7V5H2N9_CALAY</name>
<dbReference type="PANTHER" id="PTHR43566">
    <property type="entry name" value="CONSERVED PROTEIN"/>
    <property type="match status" value="1"/>
</dbReference>
<dbReference type="PANTHER" id="PTHR43566:SF1">
    <property type="entry name" value="AAA+ ATPASE DOMAIN-CONTAINING PROTEIN"/>
    <property type="match status" value="1"/>
</dbReference>
<proteinExistence type="predicted"/>
<organism evidence="2">
    <name type="scientific">Caldithrix abyssi</name>
    <dbReference type="NCBI Taxonomy" id="187145"/>
    <lineage>
        <taxon>Bacteria</taxon>
        <taxon>Pseudomonadati</taxon>
        <taxon>Calditrichota</taxon>
        <taxon>Calditrichia</taxon>
        <taxon>Calditrichales</taxon>
        <taxon>Calditrichaceae</taxon>
        <taxon>Caldithrix</taxon>
    </lineage>
</organism>
<protein>
    <submittedName>
        <fullName evidence="2">DUF4143 domain-containing protein</fullName>
    </submittedName>
</protein>
<feature type="domain" description="DUF4143" evidence="1">
    <location>
        <begin position="68"/>
        <end position="225"/>
    </location>
</feature>
<gene>
    <name evidence="2" type="ORF">ENL21_02190</name>
</gene>
<dbReference type="EMBL" id="DRTD01000159">
    <property type="protein sequence ID" value="HHE54562.1"/>
    <property type="molecule type" value="Genomic_DNA"/>
</dbReference>